<evidence type="ECO:0000256" key="9">
    <source>
        <dbReference type="ARBA" id="ARBA00022777"/>
    </source>
</evidence>
<evidence type="ECO:0000256" key="1">
    <source>
        <dbReference type="ARBA" id="ARBA00000085"/>
    </source>
</evidence>
<evidence type="ECO:0000256" key="6">
    <source>
        <dbReference type="ARBA" id="ARBA00022679"/>
    </source>
</evidence>
<evidence type="ECO:0000256" key="5">
    <source>
        <dbReference type="ARBA" id="ARBA00022553"/>
    </source>
</evidence>
<keyword evidence="9" id="KW-0418">Kinase</keyword>
<dbReference type="InterPro" id="IPR036097">
    <property type="entry name" value="HisK_dim/P_sf"/>
</dbReference>
<evidence type="ECO:0000256" key="3">
    <source>
        <dbReference type="ARBA" id="ARBA00012438"/>
    </source>
</evidence>
<dbReference type="Gene3D" id="1.10.287.130">
    <property type="match status" value="1"/>
</dbReference>
<dbReference type="SUPFAM" id="SSF103190">
    <property type="entry name" value="Sensory domain-like"/>
    <property type="match status" value="1"/>
</dbReference>
<dbReference type="Proteomes" id="UP000825799">
    <property type="component" value="Chromosome"/>
</dbReference>
<dbReference type="SUPFAM" id="SSF47384">
    <property type="entry name" value="Homodimeric domain of signal transducing histidine kinase"/>
    <property type="match status" value="1"/>
</dbReference>
<keyword evidence="11 14" id="KW-1133">Transmembrane helix</keyword>
<dbReference type="Pfam" id="PF02518">
    <property type="entry name" value="HATPase_c"/>
    <property type="match status" value="1"/>
</dbReference>
<keyword evidence="10" id="KW-0067">ATP-binding</keyword>
<comment type="subcellular location">
    <subcellularLocation>
        <location evidence="2">Cell membrane</location>
        <topology evidence="2">Multi-pass membrane protein</topology>
    </subcellularLocation>
</comment>
<dbReference type="Gene3D" id="6.10.250.3020">
    <property type="match status" value="1"/>
</dbReference>
<evidence type="ECO:0000256" key="4">
    <source>
        <dbReference type="ARBA" id="ARBA00022475"/>
    </source>
</evidence>
<dbReference type="PANTHER" id="PTHR43065:SF46">
    <property type="entry name" value="C4-DICARBOXYLATE TRANSPORT SENSOR PROTEIN DCTB"/>
    <property type="match status" value="1"/>
</dbReference>
<dbReference type="Gene3D" id="3.30.450.20">
    <property type="entry name" value="PAS domain"/>
    <property type="match status" value="2"/>
</dbReference>
<evidence type="ECO:0000256" key="7">
    <source>
        <dbReference type="ARBA" id="ARBA00022692"/>
    </source>
</evidence>
<dbReference type="PANTHER" id="PTHR43065">
    <property type="entry name" value="SENSOR HISTIDINE KINASE"/>
    <property type="match status" value="1"/>
</dbReference>
<accession>A0ABX8WHU0</accession>
<dbReference type="SUPFAM" id="SSF55874">
    <property type="entry name" value="ATPase domain of HSP90 chaperone/DNA topoisomerase II/histidine kinase"/>
    <property type="match status" value="1"/>
</dbReference>
<sequence length="603" mass="64916">MPAAIRRRHIGLAALTLAVVLCLALGAWRVAYLRGLGEVERQVQDRLTINLRSVESEIERFRYLPGVVGEDSRILALLQLRGPEAIAAANAYLKSVRAMSGVDELYVLDPAGETLAASNWNEPGSFVGHNYAFRPYFADAMAFGSGRFYAVGVTTGKPGYFLSSRIDVGARSVGVVVAKVDMGPLALTWAAAGEMSAIADREGVVFLSGDPAWTYRPLQALDPGTLDRLEQQRRYDGVDLAAATPLAPEADVDAGSLMIGADERYLLGVRAVEPDGWQLLSALPLEPVEREARLIGGFAALVAVLALGAWLVFNQRRQIVRFKLDQNAVLERRVAERTQALAHEVEERRRAEAELRATQENLIHAAKLAALGRMSAAIVHEVSQPLSALDNTLAAADLHAQRNAPGEVRRILESGRNLLRRMQRTIKHLRTFSSRRDPGPPEQVQLSGVLDAAMDILTPQARDAGVLVTAVWEPGLPPVAGNAVRLEQVFINLILNAIEATAAAGNAAVRLIARSEGDDTVVVDIADSGAGIPDTVRERLFEPFFTTKKSGESLGLGLSISRTLLEEFGGALRFEAGAEGGTLARVTLPVYRAAATGEKLESA</sequence>
<keyword evidence="8" id="KW-0547">Nucleotide-binding</keyword>
<keyword evidence="4" id="KW-1003">Cell membrane</keyword>
<evidence type="ECO:0000256" key="11">
    <source>
        <dbReference type="ARBA" id="ARBA00022989"/>
    </source>
</evidence>
<evidence type="ECO:0000256" key="13">
    <source>
        <dbReference type="SAM" id="Coils"/>
    </source>
</evidence>
<evidence type="ECO:0000259" key="15">
    <source>
        <dbReference type="PROSITE" id="PS50109"/>
    </source>
</evidence>
<evidence type="ECO:0000313" key="17">
    <source>
        <dbReference type="Proteomes" id="UP000825799"/>
    </source>
</evidence>
<gene>
    <name evidence="16" type="ORF">K1X15_01380</name>
</gene>
<keyword evidence="12" id="KW-0902">Two-component regulatory system</keyword>
<reference evidence="16 17" key="1">
    <citation type="submission" date="2021-08" db="EMBL/GenBank/DDBJ databases">
        <title>Devosia salina sp. nov., isolated from the South China Sea sediment.</title>
        <authorList>
            <person name="Zhou Z."/>
        </authorList>
    </citation>
    <scope>NUCLEOTIDE SEQUENCE [LARGE SCALE GENOMIC DNA]</scope>
    <source>
        <strain evidence="16 17">SCS-3</strain>
    </source>
</reference>
<protein>
    <recommendedName>
        <fullName evidence="3">histidine kinase</fullName>
        <ecNumber evidence="3">2.7.13.3</ecNumber>
    </recommendedName>
</protein>
<comment type="catalytic activity">
    <reaction evidence="1">
        <text>ATP + protein L-histidine = ADP + protein N-phospho-L-histidine.</text>
        <dbReference type="EC" id="2.7.13.3"/>
    </reaction>
</comment>
<name>A0ABX8WHU0_9HYPH</name>
<feature type="transmembrane region" description="Helical" evidence="14">
    <location>
        <begin position="294"/>
        <end position="313"/>
    </location>
</feature>
<dbReference type="InterPro" id="IPR003594">
    <property type="entry name" value="HATPase_dom"/>
</dbReference>
<proteinExistence type="predicted"/>
<evidence type="ECO:0000256" key="8">
    <source>
        <dbReference type="ARBA" id="ARBA00022741"/>
    </source>
</evidence>
<dbReference type="InterPro" id="IPR029151">
    <property type="entry name" value="Sensor-like_sf"/>
</dbReference>
<dbReference type="InterPro" id="IPR036890">
    <property type="entry name" value="HATPase_C_sf"/>
</dbReference>
<dbReference type="SMART" id="SM00387">
    <property type="entry name" value="HATPase_c"/>
    <property type="match status" value="1"/>
</dbReference>
<dbReference type="CDD" id="cd12914">
    <property type="entry name" value="PDC1_DGC_like"/>
    <property type="match status" value="1"/>
</dbReference>
<dbReference type="InterPro" id="IPR005467">
    <property type="entry name" value="His_kinase_dom"/>
</dbReference>
<dbReference type="InterPro" id="IPR017055">
    <property type="entry name" value="Sig_transdc_His_kinase_DctB"/>
</dbReference>
<dbReference type="PRINTS" id="PR00344">
    <property type="entry name" value="BCTRLSENSOR"/>
</dbReference>
<feature type="domain" description="Histidine kinase" evidence="15">
    <location>
        <begin position="377"/>
        <end position="592"/>
    </location>
</feature>
<dbReference type="RefSeq" id="WP_220305736.1">
    <property type="nucleotide sequence ID" value="NZ_CP080590.1"/>
</dbReference>
<dbReference type="PIRSF" id="PIRSF036431">
    <property type="entry name" value="STHK_DctB"/>
    <property type="match status" value="1"/>
</dbReference>
<evidence type="ECO:0000256" key="10">
    <source>
        <dbReference type="ARBA" id="ARBA00022840"/>
    </source>
</evidence>
<evidence type="ECO:0000256" key="14">
    <source>
        <dbReference type="SAM" id="Phobius"/>
    </source>
</evidence>
<dbReference type="InterPro" id="IPR003661">
    <property type="entry name" value="HisK_dim/P_dom"/>
</dbReference>
<dbReference type="SMART" id="SM00388">
    <property type="entry name" value="HisKA"/>
    <property type="match status" value="1"/>
</dbReference>
<dbReference type="InterPro" id="IPR004358">
    <property type="entry name" value="Sig_transdc_His_kin-like_C"/>
</dbReference>
<keyword evidence="13" id="KW-0175">Coiled coil</keyword>
<feature type="coiled-coil region" evidence="13">
    <location>
        <begin position="341"/>
        <end position="368"/>
    </location>
</feature>
<dbReference type="EC" id="2.7.13.3" evidence="3"/>
<evidence type="ECO:0000256" key="12">
    <source>
        <dbReference type="ARBA" id="ARBA00023012"/>
    </source>
</evidence>
<keyword evidence="7 14" id="KW-0812">Transmembrane</keyword>
<dbReference type="CDD" id="cd00082">
    <property type="entry name" value="HisKA"/>
    <property type="match status" value="1"/>
</dbReference>
<dbReference type="Gene3D" id="3.30.565.10">
    <property type="entry name" value="Histidine kinase-like ATPase, C-terminal domain"/>
    <property type="match status" value="1"/>
</dbReference>
<dbReference type="EMBL" id="CP080590">
    <property type="protein sequence ID" value="QYO77274.1"/>
    <property type="molecule type" value="Genomic_DNA"/>
</dbReference>
<dbReference type="PROSITE" id="PS50109">
    <property type="entry name" value="HIS_KIN"/>
    <property type="match status" value="1"/>
</dbReference>
<organism evidence="16 17">
    <name type="scientific">Devosia salina</name>
    <dbReference type="NCBI Taxonomy" id="2860336"/>
    <lineage>
        <taxon>Bacteria</taxon>
        <taxon>Pseudomonadati</taxon>
        <taxon>Pseudomonadota</taxon>
        <taxon>Alphaproteobacteria</taxon>
        <taxon>Hyphomicrobiales</taxon>
        <taxon>Devosiaceae</taxon>
        <taxon>Devosia</taxon>
    </lineage>
</organism>
<evidence type="ECO:0000256" key="2">
    <source>
        <dbReference type="ARBA" id="ARBA00004651"/>
    </source>
</evidence>
<keyword evidence="14" id="KW-0472">Membrane</keyword>
<evidence type="ECO:0000313" key="16">
    <source>
        <dbReference type="EMBL" id="QYO77274.1"/>
    </source>
</evidence>
<keyword evidence="5" id="KW-0597">Phosphoprotein</keyword>
<keyword evidence="17" id="KW-1185">Reference proteome</keyword>
<keyword evidence="6" id="KW-0808">Transferase</keyword>